<dbReference type="RefSeq" id="WP_084006219.1">
    <property type="nucleotide sequence ID" value="NZ_FXBN01000001.1"/>
</dbReference>
<gene>
    <name evidence="1" type="ORF">EFE41_07010</name>
</gene>
<organism evidence="1 2">
    <name type="scientific">Methanohalophilus portucalensis FDF-1</name>
    <dbReference type="NCBI Taxonomy" id="523843"/>
    <lineage>
        <taxon>Archaea</taxon>
        <taxon>Methanobacteriati</taxon>
        <taxon>Methanobacteriota</taxon>
        <taxon>Stenosarchaea group</taxon>
        <taxon>Methanomicrobia</taxon>
        <taxon>Methanosarcinales</taxon>
        <taxon>Methanosarcinaceae</taxon>
        <taxon>Methanohalophilus</taxon>
    </lineage>
</organism>
<dbReference type="EMBL" id="RJJH01000011">
    <property type="protein sequence ID" value="RNI11295.1"/>
    <property type="molecule type" value="Genomic_DNA"/>
</dbReference>
<reference evidence="1 2" key="1">
    <citation type="submission" date="2018-10" db="EMBL/GenBank/DDBJ databases">
        <title>Cultivation of a novel Methanohalophilus strain from Kebrit Deep of the Red Sea and a genomic comparison of members of the genus Methanohalophilus.</title>
        <authorList>
            <person name="Guan Y."/>
            <person name="Ngugi D.K."/>
            <person name="Stingl U."/>
        </authorList>
    </citation>
    <scope>NUCLEOTIDE SEQUENCE [LARGE SCALE GENOMIC DNA]</scope>
    <source>
        <strain evidence="1 2">DSM 7471</strain>
    </source>
</reference>
<dbReference type="Pfam" id="PF11167">
    <property type="entry name" value="DUF2953"/>
    <property type="match status" value="1"/>
</dbReference>
<comment type="caution">
    <text evidence="1">The sequence shown here is derived from an EMBL/GenBank/DDBJ whole genome shotgun (WGS) entry which is preliminary data.</text>
</comment>
<protein>
    <submittedName>
        <fullName evidence="1">DUF2953 domain-containing protein</fullName>
    </submittedName>
</protein>
<name>A0A3M9LE66_9EURY</name>
<dbReference type="OrthoDB" id="148205at2157"/>
<proteinExistence type="predicted"/>
<dbReference type="InterPro" id="IPR021338">
    <property type="entry name" value="DUF2953"/>
</dbReference>
<evidence type="ECO:0000313" key="1">
    <source>
        <dbReference type="EMBL" id="RNI11295.1"/>
    </source>
</evidence>
<dbReference type="AlphaFoldDB" id="A0A3M9LE66"/>
<dbReference type="Proteomes" id="UP000278252">
    <property type="component" value="Unassembled WGS sequence"/>
</dbReference>
<sequence length="202" mass="23659">MWPMIIFSVLLLLLVVAILFFFVAFDVTFRFTLEKNSYKTNLKITWLGISRNIKPSSNKKNEQQEDEIKTERSVKHNPTIVNDLSSYSSIFFEIKNPIFRFVSDTLKAIHFRSFSLDMRYGFDDPAYTGILCGFLHAALGIVKRSCPQCNYQIVPCFNNEILEIDASGSFRIRLYRFIPGILRFMSRKVVIRNLWISLRNKY</sequence>
<evidence type="ECO:0000313" key="2">
    <source>
        <dbReference type="Proteomes" id="UP000278252"/>
    </source>
</evidence>
<accession>A0A3M9LE66</accession>